<sequence>MIIYVSFAMLMFMKIELIFSSNATLVAEYGLTCKLTGAMGLTFSNASPKPEHDLVILSSLRLCSRLHGIYGSRGMAKHSEGNVLLLPHGG</sequence>
<feature type="chain" id="PRO_5019182228" description="Secreted protein" evidence="1">
    <location>
        <begin position="24"/>
        <end position="90"/>
    </location>
</feature>
<dbReference type="Gramene" id="AET2Gv20522500.1">
    <property type="protein sequence ID" value="AET2Gv20522500.1"/>
    <property type="gene ID" value="AET2Gv20522500"/>
</dbReference>
<dbReference type="AlphaFoldDB" id="A0A453BIT7"/>
<dbReference type="Proteomes" id="UP000015105">
    <property type="component" value="Chromosome 2D"/>
</dbReference>
<dbReference type="EnsemblPlants" id="AET2Gv20522500.1">
    <property type="protein sequence ID" value="AET2Gv20522500.1"/>
    <property type="gene ID" value="AET2Gv20522500"/>
</dbReference>
<feature type="signal peptide" evidence="1">
    <location>
        <begin position="1"/>
        <end position="23"/>
    </location>
</feature>
<reference evidence="2" key="4">
    <citation type="submission" date="2019-03" db="UniProtKB">
        <authorList>
            <consortium name="EnsemblPlants"/>
        </authorList>
    </citation>
    <scope>IDENTIFICATION</scope>
</reference>
<reference evidence="3" key="1">
    <citation type="journal article" date="2014" name="Science">
        <title>Ancient hybridizations among the ancestral genomes of bread wheat.</title>
        <authorList>
            <consortium name="International Wheat Genome Sequencing Consortium,"/>
            <person name="Marcussen T."/>
            <person name="Sandve S.R."/>
            <person name="Heier L."/>
            <person name="Spannagl M."/>
            <person name="Pfeifer M."/>
            <person name="Jakobsen K.S."/>
            <person name="Wulff B.B."/>
            <person name="Steuernagel B."/>
            <person name="Mayer K.F."/>
            <person name="Olsen O.A."/>
        </authorList>
    </citation>
    <scope>NUCLEOTIDE SEQUENCE [LARGE SCALE GENOMIC DNA]</scope>
    <source>
        <strain evidence="3">cv. AL8/78</strain>
    </source>
</reference>
<name>A0A453BIT7_AEGTS</name>
<keyword evidence="3" id="KW-1185">Reference proteome</keyword>
<protein>
    <recommendedName>
        <fullName evidence="4">Secreted protein</fullName>
    </recommendedName>
</protein>
<evidence type="ECO:0008006" key="4">
    <source>
        <dbReference type="Google" id="ProtNLM"/>
    </source>
</evidence>
<accession>A0A453BIT7</accession>
<reference evidence="2" key="5">
    <citation type="journal article" date="2021" name="G3 (Bethesda)">
        <title>Aegilops tauschii genome assembly Aet v5.0 features greater sequence contiguity and improved annotation.</title>
        <authorList>
            <person name="Wang L."/>
            <person name="Zhu T."/>
            <person name="Rodriguez J.C."/>
            <person name="Deal K.R."/>
            <person name="Dubcovsky J."/>
            <person name="McGuire P.E."/>
            <person name="Lux T."/>
            <person name="Spannagl M."/>
            <person name="Mayer K.F.X."/>
            <person name="Baldrich P."/>
            <person name="Meyers B.C."/>
            <person name="Huo N."/>
            <person name="Gu Y.Q."/>
            <person name="Zhou H."/>
            <person name="Devos K.M."/>
            <person name="Bennetzen J.L."/>
            <person name="Unver T."/>
            <person name="Budak H."/>
            <person name="Gulick P.J."/>
            <person name="Galiba G."/>
            <person name="Kalapos B."/>
            <person name="Nelson D.R."/>
            <person name="Li P."/>
            <person name="You F.M."/>
            <person name="Luo M.C."/>
            <person name="Dvorak J."/>
        </authorList>
    </citation>
    <scope>NUCLEOTIDE SEQUENCE [LARGE SCALE GENOMIC DNA]</scope>
    <source>
        <strain evidence="2">cv. AL8/78</strain>
    </source>
</reference>
<evidence type="ECO:0000313" key="2">
    <source>
        <dbReference type="EnsemblPlants" id="AET2Gv20522500.1"/>
    </source>
</evidence>
<reference evidence="3" key="2">
    <citation type="journal article" date="2017" name="Nat. Plants">
        <title>The Aegilops tauschii genome reveals multiple impacts of transposons.</title>
        <authorList>
            <person name="Zhao G."/>
            <person name="Zou C."/>
            <person name="Li K."/>
            <person name="Wang K."/>
            <person name="Li T."/>
            <person name="Gao L."/>
            <person name="Zhang X."/>
            <person name="Wang H."/>
            <person name="Yang Z."/>
            <person name="Liu X."/>
            <person name="Jiang W."/>
            <person name="Mao L."/>
            <person name="Kong X."/>
            <person name="Jiao Y."/>
            <person name="Jia J."/>
        </authorList>
    </citation>
    <scope>NUCLEOTIDE SEQUENCE [LARGE SCALE GENOMIC DNA]</scope>
    <source>
        <strain evidence="3">cv. AL8/78</strain>
    </source>
</reference>
<keyword evidence="1" id="KW-0732">Signal</keyword>
<evidence type="ECO:0000256" key="1">
    <source>
        <dbReference type="SAM" id="SignalP"/>
    </source>
</evidence>
<proteinExistence type="predicted"/>
<evidence type="ECO:0000313" key="3">
    <source>
        <dbReference type="Proteomes" id="UP000015105"/>
    </source>
</evidence>
<organism evidence="2 3">
    <name type="scientific">Aegilops tauschii subsp. strangulata</name>
    <name type="common">Goatgrass</name>
    <dbReference type="NCBI Taxonomy" id="200361"/>
    <lineage>
        <taxon>Eukaryota</taxon>
        <taxon>Viridiplantae</taxon>
        <taxon>Streptophyta</taxon>
        <taxon>Embryophyta</taxon>
        <taxon>Tracheophyta</taxon>
        <taxon>Spermatophyta</taxon>
        <taxon>Magnoliopsida</taxon>
        <taxon>Liliopsida</taxon>
        <taxon>Poales</taxon>
        <taxon>Poaceae</taxon>
        <taxon>BOP clade</taxon>
        <taxon>Pooideae</taxon>
        <taxon>Triticodae</taxon>
        <taxon>Triticeae</taxon>
        <taxon>Triticinae</taxon>
        <taxon>Aegilops</taxon>
    </lineage>
</organism>
<reference evidence="2" key="3">
    <citation type="journal article" date="2017" name="Nature">
        <title>Genome sequence of the progenitor of the wheat D genome Aegilops tauschii.</title>
        <authorList>
            <person name="Luo M.C."/>
            <person name="Gu Y.Q."/>
            <person name="Puiu D."/>
            <person name="Wang H."/>
            <person name="Twardziok S.O."/>
            <person name="Deal K.R."/>
            <person name="Huo N."/>
            <person name="Zhu T."/>
            <person name="Wang L."/>
            <person name="Wang Y."/>
            <person name="McGuire P.E."/>
            <person name="Liu S."/>
            <person name="Long H."/>
            <person name="Ramasamy R.K."/>
            <person name="Rodriguez J.C."/>
            <person name="Van S.L."/>
            <person name="Yuan L."/>
            <person name="Wang Z."/>
            <person name="Xia Z."/>
            <person name="Xiao L."/>
            <person name="Anderson O.D."/>
            <person name="Ouyang S."/>
            <person name="Liang Y."/>
            <person name="Zimin A.V."/>
            <person name="Pertea G."/>
            <person name="Qi P."/>
            <person name="Bennetzen J.L."/>
            <person name="Dai X."/>
            <person name="Dawson M.W."/>
            <person name="Muller H.G."/>
            <person name="Kugler K."/>
            <person name="Rivarola-Duarte L."/>
            <person name="Spannagl M."/>
            <person name="Mayer K.F.X."/>
            <person name="Lu F.H."/>
            <person name="Bevan M.W."/>
            <person name="Leroy P."/>
            <person name="Li P."/>
            <person name="You F.M."/>
            <person name="Sun Q."/>
            <person name="Liu Z."/>
            <person name="Lyons E."/>
            <person name="Wicker T."/>
            <person name="Salzberg S.L."/>
            <person name="Devos K.M."/>
            <person name="Dvorak J."/>
        </authorList>
    </citation>
    <scope>NUCLEOTIDE SEQUENCE [LARGE SCALE GENOMIC DNA]</scope>
    <source>
        <strain evidence="2">cv. AL8/78</strain>
    </source>
</reference>